<dbReference type="AlphaFoldDB" id="A0A095SZE1"/>
<dbReference type="EMBL" id="JPKR02000005">
    <property type="protein sequence ID" value="KGD69744.1"/>
    <property type="molecule type" value="Genomic_DNA"/>
</dbReference>
<evidence type="ECO:0000256" key="1">
    <source>
        <dbReference type="SAM" id="SignalP"/>
    </source>
</evidence>
<proteinExistence type="predicted"/>
<dbReference type="RefSeq" id="WP_038023999.1">
    <property type="nucleotide sequence ID" value="NZ_JPKR02000005.1"/>
</dbReference>
<name>A0A095SZE1_9GAMM</name>
<sequence length="219" mass="24595">MYFTGRKSLISLVCLLLAGCSSSQKYPPFSASGYLADRGVVRLWRKNTDTDDVTIRVLYTPFDQKVTEESEYHWHDGKLSSVSRHIRGAASDDVTLRFDQQGNVSFMQRQLEKHREPVSQQAIELYQFDAGRILGISNALQAGKIRLQQGIWQQGNTVMTCDHQQVKAELGAEALRVIRRSDSGTAPLYISWLQGPQGTQLLKATPDNLCHNQPTAEDL</sequence>
<comment type="caution">
    <text evidence="2">The sequence shown here is derived from an EMBL/GenBank/DDBJ whole genome shotgun (WGS) entry which is preliminary data.</text>
</comment>
<keyword evidence="1" id="KW-0732">Signal</keyword>
<dbReference type="PROSITE" id="PS51257">
    <property type="entry name" value="PROKAR_LIPOPROTEIN"/>
    <property type="match status" value="1"/>
</dbReference>
<feature type="chain" id="PRO_5001918128" description="DUF1481 domain-containing protein" evidence="1">
    <location>
        <begin position="26"/>
        <end position="219"/>
    </location>
</feature>
<organism evidence="2 3">
    <name type="scientific">Tatumella morbirosei</name>
    <dbReference type="NCBI Taxonomy" id="642227"/>
    <lineage>
        <taxon>Bacteria</taxon>
        <taxon>Pseudomonadati</taxon>
        <taxon>Pseudomonadota</taxon>
        <taxon>Gammaproteobacteria</taxon>
        <taxon>Enterobacterales</taxon>
        <taxon>Erwiniaceae</taxon>
        <taxon>Tatumella</taxon>
    </lineage>
</organism>
<protein>
    <recommendedName>
        <fullName evidence="4">DUF1481 domain-containing protein</fullName>
    </recommendedName>
</protein>
<reference evidence="2" key="1">
    <citation type="submission" date="2014-12" db="EMBL/GenBank/DDBJ databases">
        <title>The draft genome of the Tatumella morbirosei type strain, LMG23360T isolated from pineapple rot.</title>
        <authorList>
            <person name="Smits T.H."/>
            <person name="Palmer M."/>
            <person name="Venter S.N."/>
            <person name="Duffy B."/>
            <person name="Steenkamp E.T."/>
            <person name="Chan W.Y."/>
            <person name="Coutinho T.A."/>
            <person name="Coetzee M.P."/>
            <person name="De Maayer P."/>
        </authorList>
    </citation>
    <scope>NUCLEOTIDE SEQUENCE [LARGE SCALE GENOMIC DNA]</scope>
    <source>
        <strain evidence="2">LMG 23360</strain>
    </source>
</reference>
<evidence type="ECO:0000313" key="2">
    <source>
        <dbReference type="EMBL" id="KGD69744.1"/>
    </source>
</evidence>
<evidence type="ECO:0000313" key="3">
    <source>
        <dbReference type="Proteomes" id="UP000029577"/>
    </source>
</evidence>
<keyword evidence="3" id="KW-1185">Reference proteome</keyword>
<evidence type="ECO:0008006" key="4">
    <source>
        <dbReference type="Google" id="ProtNLM"/>
    </source>
</evidence>
<feature type="signal peptide" evidence="1">
    <location>
        <begin position="1"/>
        <end position="25"/>
    </location>
</feature>
<gene>
    <name evidence="2" type="ORF">HA49_21225</name>
</gene>
<dbReference type="OrthoDB" id="6457475at2"/>
<dbReference type="InterPro" id="IPR010858">
    <property type="entry name" value="DUF1481"/>
</dbReference>
<dbReference type="Pfam" id="PF07356">
    <property type="entry name" value="DUF1481"/>
    <property type="match status" value="1"/>
</dbReference>
<dbReference type="Proteomes" id="UP000029577">
    <property type="component" value="Unassembled WGS sequence"/>
</dbReference>
<accession>A0A095SZE1</accession>
<dbReference type="eggNOG" id="ENOG502Z82N">
    <property type="taxonomic scope" value="Bacteria"/>
</dbReference>